<reference evidence="1" key="1">
    <citation type="journal article" date="2021" name="Microorganisms">
        <title>The Ever-Expanding Pseudomonas Genus: Description of 43 New Species and Partition of the Pseudomonas putida Group.</title>
        <authorList>
            <person name="Girard L."/>
            <person name="Lood C."/>
            <person name="Hofte M."/>
            <person name="Vandamme P."/>
            <person name="Rokni-Zadeh H."/>
            <person name="van Noort V."/>
            <person name="Lavigne R."/>
            <person name="De Mot R."/>
        </authorList>
    </citation>
    <scope>NUCLEOTIDE SEQUENCE</scope>
    <source>
        <strain evidence="1">COW40</strain>
    </source>
</reference>
<dbReference type="Proteomes" id="UP001046350">
    <property type="component" value="Chromosome"/>
</dbReference>
<name>A0ABX8NCP0_9PSED</name>
<sequence length="339" mass="37823">MLNLQDEAKAYIESVLGVTTQLTPATPAVPFNIRDSYEIFELSLLMTKHSTLSMVLLVAKDGDDYPGIVKLRKHIDLVHAATRQVIAYVCRSLTVQHRRSLITHQVNFIQPGFQMFLPEIALDLRESFRQRREQSDVAALLPAAQAMLLSCLRAGKTGQACFTTSALLGDLDYSRVTLSKAVDQLTSLQVINPVKSELQWNTYAFSGSPAEVFQKARQYLRSPVKKKVGITRNTLPMAPGVFMAGESALASYTMLAAPQQAVWGMTRKVFNDMLALQAFEASESVDTIEEWVEVWAYPSLSEAQHQADPASLFLSLEGNPDERVQMALDQLREQVEWLV</sequence>
<dbReference type="EMBL" id="CP077076">
    <property type="protein sequence ID" value="QXH53223.1"/>
    <property type="molecule type" value="Genomic_DNA"/>
</dbReference>
<dbReference type="RefSeq" id="WP_217842631.1">
    <property type="nucleotide sequence ID" value="NZ_CP077076.1"/>
</dbReference>
<evidence type="ECO:0008006" key="3">
    <source>
        <dbReference type="Google" id="ProtNLM"/>
    </source>
</evidence>
<protein>
    <recommendedName>
        <fullName evidence="3">MarR family transcriptional regulator</fullName>
    </recommendedName>
</protein>
<accession>A0ABX8NCP0</accession>
<gene>
    <name evidence="1" type="ORF">KSS94_08945</name>
</gene>
<keyword evidence="2" id="KW-1185">Reference proteome</keyword>
<evidence type="ECO:0000313" key="2">
    <source>
        <dbReference type="Proteomes" id="UP001046350"/>
    </source>
</evidence>
<evidence type="ECO:0000313" key="1">
    <source>
        <dbReference type="EMBL" id="QXH53223.1"/>
    </source>
</evidence>
<proteinExistence type="predicted"/>
<organism evidence="1 2">
    <name type="scientific">Pseudomonas fakonensis</name>
    <dbReference type="NCBI Taxonomy" id="2842355"/>
    <lineage>
        <taxon>Bacteria</taxon>
        <taxon>Pseudomonadati</taxon>
        <taxon>Pseudomonadota</taxon>
        <taxon>Gammaproteobacteria</taxon>
        <taxon>Pseudomonadales</taxon>
        <taxon>Pseudomonadaceae</taxon>
        <taxon>Pseudomonas</taxon>
    </lineage>
</organism>